<sequence length="106" mass="11564">MVRTVFHFLSLVALVAAIMAGTLDAIESVSSSAVVMTSLGNHWQNLDVVSLTLAEEAFASYISADAWRWAVAPVLAQPAFGVFLVIALLFWMIGYRRPRFAGRFSA</sequence>
<dbReference type="AlphaFoldDB" id="A0A922NY13"/>
<accession>A0A922NY13</accession>
<comment type="caution">
    <text evidence="2">The sequence shown here is derived from an EMBL/GenBank/DDBJ whole genome shotgun (WGS) entry which is preliminary data.</text>
</comment>
<dbReference type="Proteomes" id="UP000052167">
    <property type="component" value="Unassembled WGS sequence"/>
</dbReference>
<evidence type="ECO:0000313" key="3">
    <source>
        <dbReference type="Proteomes" id="UP000052167"/>
    </source>
</evidence>
<keyword evidence="3" id="KW-1185">Reference proteome</keyword>
<feature type="transmembrane region" description="Helical" evidence="1">
    <location>
        <begin position="75"/>
        <end position="95"/>
    </location>
</feature>
<name>A0A922NY13_9HYPH</name>
<proteinExistence type="predicted"/>
<gene>
    <name evidence="2" type="ORF">GV68_14340</name>
</gene>
<reference evidence="2 3" key="1">
    <citation type="submission" date="2014-06" db="EMBL/GenBank/DDBJ databases">
        <title>Rhizobium pelagicum/R2-400B4.</title>
        <authorList>
            <person name="Kimes N.E."/>
            <person name="Lopez-Perez M."/>
        </authorList>
    </citation>
    <scope>NUCLEOTIDE SEQUENCE [LARGE SCALE GENOMIC DNA]</scope>
    <source>
        <strain evidence="2 3">R2-400B4</strain>
    </source>
</reference>
<protein>
    <submittedName>
        <fullName evidence="2">Membrane protein</fullName>
    </submittedName>
</protein>
<dbReference type="EMBL" id="JOKJ01000029">
    <property type="protein sequence ID" value="KEQ03840.1"/>
    <property type="molecule type" value="Genomic_DNA"/>
</dbReference>
<evidence type="ECO:0000313" key="2">
    <source>
        <dbReference type="EMBL" id="KEQ03840.1"/>
    </source>
</evidence>
<keyword evidence="1" id="KW-1133">Transmembrane helix</keyword>
<organism evidence="2 3">
    <name type="scientific">Pseudorhizobium pelagicum</name>
    <dbReference type="NCBI Taxonomy" id="1509405"/>
    <lineage>
        <taxon>Bacteria</taxon>
        <taxon>Pseudomonadati</taxon>
        <taxon>Pseudomonadota</taxon>
        <taxon>Alphaproteobacteria</taxon>
        <taxon>Hyphomicrobiales</taxon>
        <taxon>Rhizobiaceae</taxon>
        <taxon>Rhizobium/Agrobacterium group</taxon>
        <taxon>Pseudorhizobium</taxon>
    </lineage>
</organism>
<evidence type="ECO:0000256" key="1">
    <source>
        <dbReference type="SAM" id="Phobius"/>
    </source>
</evidence>
<keyword evidence="1" id="KW-0812">Transmembrane</keyword>
<keyword evidence="1" id="KW-0472">Membrane</keyword>